<feature type="domain" description="2EXR" evidence="1">
    <location>
        <begin position="4"/>
        <end position="97"/>
    </location>
</feature>
<dbReference type="AlphaFoldDB" id="A0A9W8XUN0"/>
<keyword evidence="3" id="KW-1185">Reference proteome</keyword>
<proteinExistence type="predicted"/>
<evidence type="ECO:0000313" key="2">
    <source>
        <dbReference type="EMBL" id="KAJ4359618.1"/>
    </source>
</evidence>
<evidence type="ECO:0000259" key="1">
    <source>
        <dbReference type="Pfam" id="PF20150"/>
    </source>
</evidence>
<dbReference type="GeneID" id="80903703"/>
<name>A0A9W8XUN0_9PLEO</name>
<organism evidence="2 3">
    <name type="scientific">Didymosphaeria variabile</name>
    <dbReference type="NCBI Taxonomy" id="1932322"/>
    <lineage>
        <taxon>Eukaryota</taxon>
        <taxon>Fungi</taxon>
        <taxon>Dikarya</taxon>
        <taxon>Ascomycota</taxon>
        <taxon>Pezizomycotina</taxon>
        <taxon>Dothideomycetes</taxon>
        <taxon>Pleosporomycetidae</taxon>
        <taxon>Pleosporales</taxon>
        <taxon>Massarineae</taxon>
        <taxon>Didymosphaeriaceae</taxon>
        <taxon>Didymosphaeria</taxon>
    </lineage>
</organism>
<dbReference type="Proteomes" id="UP001140513">
    <property type="component" value="Unassembled WGS sequence"/>
</dbReference>
<dbReference type="OrthoDB" id="3473305at2759"/>
<dbReference type="PANTHER" id="PTHR35910:SF1">
    <property type="entry name" value="2EXR DOMAIN-CONTAINING PROTEIN"/>
    <property type="match status" value="1"/>
</dbReference>
<accession>A0A9W8XUN0</accession>
<dbReference type="InterPro" id="IPR045518">
    <property type="entry name" value="2EXR"/>
</dbReference>
<evidence type="ECO:0000313" key="3">
    <source>
        <dbReference type="Proteomes" id="UP001140513"/>
    </source>
</evidence>
<reference evidence="2" key="1">
    <citation type="submission" date="2022-10" db="EMBL/GenBank/DDBJ databases">
        <title>Tapping the CABI collections for fungal endophytes: first genome assemblies for Collariella, Neodidymelliopsis, Ascochyta clinopodiicola, Didymella pomorum, Didymosphaeria variabile, Neocosmospora piperis and Neocucurbitaria cava.</title>
        <authorList>
            <person name="Hill R."/>
        </authorList>
    </citation>
    <scope>NUCLEOTIDE SEQUENCE</scope>
    <source>
        <strain evidence="2">IMI 356815</strain>
    </source>
</reference>
<protein>
    <recommendedName>
        <fullName evidence="1">2EXR domain-containing protein</fullName>
    </recommendedName>
</protein>
<dbReference type="EMBL" id="JAPEUX010000001">
    <property type="protein sequence ID" value="KAJ4359618.1"/>
    <property type="molecule type" value="Genomic_DNA"/>
</dbReference>
<dbReference type="PANTHER" id="PTHR35910">
    <property type="entry name" value="2EXR DOMAIN-CONTAINING PROTEIN"/>
    <property type="match status" value="1"/>
</dbReference>
<dbReference type="Pfam" id="PF20150">
    <property type="entry name" value="2EXR"/>
    <property type="match status" value="1"/>
</dbReference>
<comment type="caution">
    <text evidence="2">The sequence shown here is derived from an EMBL/GenBank/DDBJ whole genome shotgun (WGS) entry which is preliminary data.</text>
</comment>
<dbReference type="RefSeq" id="XP_056075820.1">
    <property type="nucleotide sequence ID" value="XM_056208998.1"/>
</dbReference>
<gene>
    <name evidence="2" type="ORF">N0V89_000173</name>
</gene>
<sequence length="234" mass="27631">MDTFHFFPRLPFEIRARIWELTIEPRIVDVSVSQTYLWRGAPLPVTSTPVPAPLQTCQESRRELQRHYERGFTGIDDPPHVLEPQQYVWVNFDMDIIDVGRYSHFDVYEKVASMVQRLRFEAENHYDPVFDFGMERAKIFSNAKEIYVVCKYGLTPWWGALEDYYWPCGGENVWFIDPNDGTMMRGAELDEMVEKERRKRIIAEGYDPDTGLPIEYKAYASQKRQVFRLRSALN</sequence>